<dbReference type="CDD" id="cd04301">
    <property type="entry name" value="NAT_SF"/>
    <property type="match status" value="1"/>
</dbReference>
<evidence type="ECO:0000313" key="2">
    <source>
        <dbReference type="EMBL" id="MDB7983392.1"/>
    </source>
</evidence>
<dbReference type="AlphaFoldDB" id="A0AAW6CUI8"/>
<protein>
    <submittedName>
        <fullName evidence="2">GNAT family N-acetyltransferase</fullName>
    </submittedName>
</protein>
<dbReference type="Pfam" id="PF00583">
    <property type="entry name" value="Acetyltransf_1"/>
    <property type="match status" value="1"/>
</dbReference>
<evidence type="ECO:0000259" key="1">
    <source>
        <dbReference type="PROSITE" id="PS51186"/>
    </source>
</evidence>
<organism evidence="2 3">
    <name type="scientific">Faecalicoccus pleomorphus</name>
    <dbReference type="NCBI Taxonomy" id="1323"/>
    <lineage>
        <taxon>Bacteria</taxon>
        <taxon>Bacillati</taxon>
        <taxon>Bacillota</taxon>
        <taxon>Erysipelotrichia</taxon>
        <taxon>Erysipelotrichales</taxon>
        <taxon>Erysipelotrichaceae</taxon>
        <taxon>Faecalicoccus</taxon>
    </lineage>
</organism>
<feature type="domain" description="N-acetyltransferase" evidence="1">
    <location>
        <begin position="1"/>
        <end position="60"/>
    </location>
</feature>
<evidence type="ECO:0000313" key="3">
    <source>
        <dbReference type="Proteomes" id="UP001212981"/>
    </source>
</evidence>
<dbReference type="RefSeq" id="WP_272004013.1">
    <property type="nucleotide sequence ID" value="NZ_JAQLXO010000034.1"/>
</dbReference>
<dbReference type="Proteomes" id="UP001212981">
    <property type="component" value="Unassembled WGS sequence"/>
</dbReference>
<reference evidence="2" key="1">
    <citation type="submission" date="2023-01" db="EMBL/GenBank/DDBJ databases">
        <title>Human gut microbiome strain richness.</title>
        <authorList>
            <person name="Chen-Liaw A."/>
        </authorList>
    </citation>
    <scope>NUCLEOTIDE SEQUENCE</scope>
    <source>
        <strain evidence="2">D8_m1001271B151109d0_201107</strain>
    </source>
</reference>
<dbReference type="EMBL" id="JAQLXO010000034">
    <property type="protein sequence ID" value="MDB7983392.1"/>
    <property type="molecule type" value="Genomic_DNA"/>
</dbReference>
<dbReference type="GO" id="GO:0016747">
    <property type="term" value="F:acyltransferase activity, transferring groups other than amino-acyl groups"/>
    <property type="evidence" value="ECO:0007669"/>
    <property type="project" value="InterPro"/>
</dbReference>
<sequence>MAQTDIHDKVFLEIERIYVRRKFQGQGFGTYLMENAIQIALQRKKRYIWLGVWEKNDKAL</sequence>
<proteinExistence type="predicted"/>
<dbReference type="PROSITE" id="PS51186">
    <property type="entry name" value="GNAT"/>
    <property type="match status" value="1"/>
</dbReference>
<dbReference type="InterPro" id="IPR016181">
    <property type="entry name" value="Acyl_CoA_acyltransferase"/>
</dbReference>
<comment type="caution">
    <text evidence="2">The sequence shown here is derived from an EMBL/GenBank/DDBJ whole genome shotgun (WGS) entry which is preliminary data.</text>
</comment>
<dbReference type="InterPro" id="IPR000182">
    <property type="entry name" value="GNAT_dom"/>
</dbReference>
<name>A0AAW6CUI8_9FIRM</name>
<dbReference type="SUPFAM" id="SSF55729">
    <property type="entry name" value="Acyl-CoA N-acyltransferases (Nat)"/>
    <property type="match status" value="1"/>
</dbReference>
<accession>A0AAW6CUI8</accession>
<gene>
    <name evidence="2" type="ORF">PND82_11275</name>
</gene>
<dbReference type="Gene3D" id="3.40.630.30">
    <property type="match status" value="1"/>
</dbReference>